<dbReference type="AlphaFoldDB" id="A0A2R8AMZ4"/>
<comment type="function">
    <text evidence="3">Required for maturation of urease via the functional incorporation of the urease nickel metallocenter.</text>
</comment>
<dbReference type="Proteomes" id="UP000244911">
    <property type="component" value="Unassembled WGS sequence"/>
</dbReference>
<dbReference type="Pfam" id="PF01774">
    <property type="entry name" value="UreD"/>
    <property type="match status" value="1"/>
</dbReference>
<reference evidence="4 5" key="1">
    <citation type="submission" date="2018-03" db="EMBL/GenBank/DDBJ databases">
        <authorList>
            <person name="Keele B.F."/>
        </authorList>
    </citation>
    <scope>NUCLEOTIDE SEQUENCE [LARGE SCALE GENOMIC DNA]</scope>
    <source>
        <strain evidence="4 5">CECT 8811</strain>
    </source>
</reference>
<keyword evidence="5" id="KW-1185">Reference proteome</keyword>
<comment type="similarity">
    <text evidence="1 3">Belongs to the UreD family.</text>
</comment>
<proteinExistence type="inferred from homology"/>
<organism evidence="4 5">
    <name type="scientific">Aliiroseovarius pelagivivens</name>
    <dbReference type="NCBI Taxonomy" id="1639690"/>
    <lineage>
        <taxon>Bacteria</taxon>
        <taxon>Pseudomonadati</taxon>
        <taxon>Pseudomonadota</taxon>
        <taxon>Alphaproteobacteria</taxon>
        <taxon>Rhodobacterales</taxon>
        <taxon>Paracoccaceae</taxon>
        <taxon>Aliiroseovarius</taxon>
    </lineage>
</organism>
<protein>
    <recommendedName>
        <fullName evidence="3">Urease accessory protein UreD</fullName>
    </recommendedName>
</protein>
<gene>
    <name evidence="3 4" type="primary">ureD</name>
    <name evidence="4" type="ORF">ALP8811_02272</name>
</gene>
<dbReference type="GO" id="GO:0016151">
    <property type="term" value="F:nickel cation binding"/>
    <property type="evidence" value="ECO:0007669"/>
    <property type="project" value="UniProtKB-UniRule"/>
</dbReference>
<name>A0A2R8AMZ4_9RHOB</name>
<evidence type="ECO:0000256" key="2">
    <source>
        <dbReference type="ARBA" id="ARBA00023186"/>
    </source>
</evidence>
<keyword evidence="3" id="KW-0996">Nickel insertion</keyword>
<dbReference type="GO" id="GO:0005737">
    <property type="term" value="C:cytoplasm"/>
    <property type="evidence" value="ECO:0007669"/>
    <property type="project" value="UniProtKB-SubCell"/>
</dbReference>
<dbReference type="PANTHER" id="PTHR33643:SF1">
    <property type="entry name" value="UREASE ACCESSORY PROTEIN D"/>
    <property type="match status" value="1"/>
</dbReference>
<accession>A0A2R8AMZ4</accession>
<sequence>MRPAITLSTPISTPTAKPVQPRAIGRVSLSVKPGPRGSVLDGLRQSGSLRCLFPRPKSDVLEAVVVNTAGGITGGDSFQISAEVALGCSLTLTTQASERAYRAQPTEFGRMRTDLQVAPGACLNWVPQETIVFDRSALDRKLSVNLAHGAKALVVEPIVFGRQAMGEELKDLRLRDRIELRRDDQPLFLDATRFDGHMAAHLDRPHIANGARAMAFLAYVAPDAQGQIDPLRAMLPDHAGATVIGDDLLVCRILATDSHKLRQSLIPILNRLTHNQLPRCWMI</sequence>
<evidence type="ECO:0000313" key="5">
    <source>
        <dbReference type="Proteomes" id="UP000244911"/>
    </source>
</evidence>
<keyword evidence="2 3" id="KW-0143">Chaperone</keyword>
<dbReference type="HAMAP" id="MF_01384">
    <property type="entry name" value="UreD"/>
    <property type="match status" value="1"/>
</dbReference>
<evidence type="ECO:0000313" key="4">
    <source>
        <dbReference type="EMBL" id="SPF77249.1"/>
    </source>
</evidence>
<keyword evidence="3" id="KW-0963">Cytoplasm</keyword>
<comment type="subunit">
    <text evidence="3">UreD, UreF and UreG form a complex that acts as a GTP-hydrolysis-dependent molecular chaperone, activating the urease apoprotein by helping to assemble the nickel containing metallocenter of UreC. The UreE protein probably delivers the nickel.</text>
</comment>
<dbReference type="PANTHER" id="PTHR33643">
    <property type="entry name" value="UREASE ACCESSORY PROTEIN D"/>
    <property type="match status" value="1"/>
</dbReference>
<dbReference type="InterPro" id="IPR002669">
    <property type="entry name" value="UreD"/>
</dbReference>
<comment type="subcellular location">
    <subcellularLocation>
        <location evidence="3">Cytoplasm</location>
    </subcellularLocation>
</comment>
<evidence type="ECO:0000256" key="1">
    <source>
        <dbReference type="ARBA" id="ARBA00007177"/>
    </source>
</evidence>
<dbReference type="EMBL" id="OMOI01000001">
    <property type="protein sequence ID" value="SPF77249.1"/>
    <property type="molecule type" value="Genomic_DNA"/>
</dbReference>
<evidence type="ECO:0000256" key="3">
    <source>
        <dbReference type="HAMAP-Rule" id="MF_01384"/>
    </source>
</evidence>
<dbReference type="OrthoDB" id="9798842at2"/>
<dbReference type="RefSeq" id="WP_108857195.1">
    <property type="nucleotide sequence ID" value="NZ_OMOI01000001.1"/>
</dbReference>